<dbReference type="EMBL" id="SFBR01000142">
    <property type="protein sequence ID" value="TRT84198.1"/>
    <property type="molecule type" value="Genomic_DNA"/>
</dbReference>
<organism evidence="1 2">
    <name type="scientific">Microcystis aeruginosa Ma_OC_H_19870700_S124</name>
    <dbReference type="NCBI Taxonomy" id="2486262"/>
    <lineage>
        <taxon>Bacteria</taxon>
        <taxon>Bacillati</taxon>
        <taxon>Cyanobacteriota</taxon>
        <taxon>Cyanophyceae</taxon>
        <taxon>Oscillatoriophycideae</taxon>
        <taxon>Chroococcales</taxon>
        <taxon>Microcystaceae</taxon>
        <taxon>Microcystis</taxon>
    </lineage>
</organism>
<proteinExistence type="predicted"/>
<gene>
    <name evidence="1" type="ORF">EWV63_15895</name>
</gene>
<protein>
    <submittedName>
        <fullName evidence="1">Uncharacterized protein</fullName>
    </submittedName>
</protein>
<name>A0A552AFE6_MICAE</name>
<evidence type="ECO:0000313" key="2">
    <source>
        <dbReference type="Proteomes" id="UP000316280"/>
    </source>
</evidence>
<sequence>MQEATVKGLGEIRLILRISALNAARISPESTHSGLMAWQLLGKNGAFAAKKAYILAIYPQLTPDKRKDF</sequence>
<evidence type="ECO:0000313" key="1">
    <source>
        <dbReference type="EMBL" id="TRT84198.1"/>
    </source>
</evidence>
<reference evidence="1 2" key="1">
    <citation type="submission" date="2019-01" db="EMBL/GenBank/DDBJ databases">
        <title>Coherence of Microcystis species and biogeography revealed through population genomics.</title>
        <authorList>
            <person name="Perez-Carrascal O.M."/>
            <person name="Terrat Y."/>
            <person name="Giani A."/>
            <person name="Fortin N."/>
            <person name="Tromas N."/>
            <person name="Shapiro B.J."/>
        </authorList>
    </citation>
    <scope>NUCLEOTIDE SEQUENCE [LARGE SCALE GENOMIC DNA]</scope>
    <source>
        <strain evidence="1">Ma_OC_H_19870700_S124</strain>
    </source>
</reference>
<dbReference type="AlphaFoldDB" id="A0A552AFE6"/>
<comment type="caution">
    <text evidence="1">The sequence shown here is derived from an EMBL/GenBank/DDBJ whole genome shotgun (WGS) entry which is preliminary data.</text>
</comment>
<accession>A0A552AFE6</accession>
<dbReference type="Proteomes" id="UP000316280">
    <property type="component" value="Unassembled WGS sequence"/>
</dbReference>